<keyword evidence="1" id="KW-0732">Signal</keyword>
<evidence type="ECO:0000313" key="2">
    <source>
        <dbReference type="EMBL" id="KAG0554028.1"/>
    </source>
</evidence>
<reference evidence="2" key="1">
    <citation type="submission" date="2020-06" db="EMBL/GenBank/DDBJ databases">
        <title>WGS assembly of Ceratodon purpureus strain R40.</title>
        <authorList>
            <person name="Carey S.B."/>
            <person name="Jenkins J."/>
            <person name="Shu S."/>
            <person name="Lovell J.T."/>
            <person name="Sreedasyam A."/>
            <person name="Maumus F."/>
            <person name="Tiley G.P."/>
            <person name="Fernandez-Pozo N."/>
            <person name="Barry K."/>
            <person name="Chen C."/>
            <person name="Wang M."/>
            <person name="Lipzen A."/>
            <person name="Daum C."/>
            <person name="Saski C.A."/>
            <person name="Payton A.C."/>
            <person name="Mcbreen J.C."/>
            <person name="Conrad R.E."/>
            <person name="Kollar L.M."/>
            <person name="Olsson S."/>
            <person name="Huttunen S."/>
            <person name="Landis J.B."/>
            <person name="Wickett N.J."/>
            <person name="Johnson M.G."/>
            <person name="Rensing S.A."/>
            <person name="Grimwood J."/>
            <person name="Schmutz J."/>
            <person name="Mcdaniel S.F."/>
        </authorList>
    </citation>
    <scope>NUCLEOTIDE SEQUENCE</scope>
    <source>
        <strain evidence="2">R40</strain>
    </source>
</reference>
<keyword evidence="3" id="KW-1185">Reference proteome</keyword>
<evidence type="ECO:0000256" key="1">
    <source>
        <dbReference type="SAM" id="SignalP"/>
    </source>
</evidence>
<proteinExistence type="predicted"/>
<dbReference type="Proteomes" id="UP000822688">
    <property type="component" value="Chromosome 12"/>
</dbReference>
<comment type="caution">
    <text evidence="2">The sequence shown here is derived from an EMBL/GenBank/DDBJ whole genome shotgun (WGS) entry which is preliminary data.</text>
</comment>
<evidence type="ECO:0000313" key="3">
    <source>
        <dbReference type="Proteomes" id="UP000822688"/>
    </source>
</evidence>
<evidence type="ECO:0008006" key="4">
    <source>
        <dbReference type="Google" id="ProtNLM"/>
    </source>
</evidence>
<sequence>MLKPWLFEASLLVYVLNGSWGCANSSCCFFLILLSITWFHECNPCIGKLWLFCLEMEGCACHSLQGMIFVKTEGLHFFSADGDLITFYVIISSDLHQLSKFFSHFQMGFSCR</sequence>
<feature type="signal peptide" evidence="1">
    <location>
        <begin position="1"/>
        <end position="21"/>
    </location>
</feature>
<accession>A0A8T0G819</accession>
<organism evidence="2 3">
    <name type="scientific">Ceratodon purpureus</name>
    <name type="common">Fire moss</name>
    <name type="synonym">Dicranum purpureum</name>
    <dbReference type="NCBI Taxonomy" id="3225"/>
    <lineage>
        <taxon>Eukaryota</taxon>
        <taxon>Viridiplantae</taxon>
        <taxon>Streptophyta</taxon>
        <taxon>Embryophyta</taxon>
        <taxon>Bryophyta</taxon>
        <taxon>Bryophytina</taxon>
        <taxon>Bryopsida</taxon>
        <taxon>Dicranidae</taxon>
        <taxon>Pseudoditrichales</taxon>
        <taxon>Ditrichaceae</taxon>
        <taxon>Ceratodon</taxon>
    </lineage>
</organism>
<name>A0A8T0G819_CERPU</name>
<dbReference type="AlphaFoldDB" id="A0A8T0G819"/>
<gene>
    <name evidence="2" type="ORF">KC19_12G057700</name>
</gene>
<protein>
    <recommendedName>
        <fullName evidence="4">Secreted protein</fullName>
    </recommendedName>
</protein>
<dbReference type="EMBL" id="CM026433">
    <property type="protein sequence ID" value="KAG0554028.1"/>
    <property type="molecule type" value="Genomic_DNA"/>
</dbReference>
<feature type="chain" id="PRO_5035750526" description="Secreted protein" evidence="1">
    <location>
        <begin position="22"/>
        <end position="112"/>
    </location>
</feature>